<dbReference type="OrthoDB" id="5290997at2"/>
<keyword evidence="4" id="KW-0472">Membrane</keyword>
<feature type="transmembrane region" description="Helical" evidence="4">
    <location>
        <begin position="7"/>
        <end position="29"/>
    </location>
</feature>
<evidence type="ECO:0000259" key="5">
    <source>
        <dbReference type="SMART" id="SM00563"/>
    </source>
</evidence>
<dbReference type="GO" id="GO:0003841">
    <property type="term" value="F:1-acylglycerol-3-phosphate O-acyltransferase activity"/>
    <property type="evidence" value="ECO:0007669"/>
    <property type="project" value="TreeGrafter"/>
</dbReference>
<keyword evidence="4" id="KW-1133">Transmembrane helix</keyword>
<dbReference type="AlphaFoldDB" id="A0A1H6CUL1"/>
<reference evidence="6 7" key="1">
    <citation type="submission" date="2016-10" db="EMBL/GenBank/DDBJ databases">
        <authorList>
            <person name="de Groot N.N."/>
        </authorList>
    </citation>
    <scope>NUCLEOTIDE SEQUENCE [LARGE SCALE GENOMIC DNA]</scope>
    <source>
        <strain evidence="6 7">DSM 26656</strain>
    </source>
</reference>
<keyword evidence="3 6" id="KW-0012">Acyltransferase</keyword>
<evidence type="ECO:0000256" key="4">
    <source>
        <dbReference type="SAM" id="Phobius"/>
    </source>
</evidence>
<organism evidence="6 7">
    <name type="scientific">Bosea lathyri</name>
    <dbReference type="NCBI Taxonomy" id="1036778"/>
    <lineage>
        <taxon>Bacteria</taxon>
        <taxon>Pseudomonadati</taxon>
        <taxon>Pseudomonadota</taxon>
        <taxon>Alphaproteobacteria</taxon>
        <taxon>Hyphomicrobiales</taxon>
        <taxon>Boseaceae</taxon>
        <taxon>Bosea</taxon>
    </lineage>
</organism>
<feature type="domain" description="Phospholipid/glycerol acyltransferase" evidence="5">
    <location>
        <begin position="72"/>
        <end position="187"/>
    </location>
</feature>
<comment type="pathway">
    <text evidence="1">Lipid metabolism.</text>
</comment>
<keyword evidence="7" id="KW-1185">Reference proteome</keyword>
<dbReference type="SUPFAM" id="SSF69593">
    <property type="entry name" value="Glycerol-3-phosphate (1)-acyltransferase"/>
    <property type="match status" value="1"/>
</dbReference>
<dbReference type="GO" id="GO:0006654">
    <property type="term" value="P:phosphatidic acid biosynthetic process"/>
    <property type="evidence" value="ECO:0007669"/>
    <property type="project" value="TreeGrafter"/>
</dbReference>
<dbReference type="InterPro" id="IPR002123">
    <property type="entry name" value="Plipid/glycerol_acylTrfase"/>
</dbReference>
<dbReference type="CDD" id="cd07989">
    <property type="entry name" value="LPLAT_AGPAT-like"/>
    <property type="match status" value="1"/>
</dbReference>
<keyword evidence="4" id="KW-0812">Transmembrane</keyword>
<evidence type="ECO:0000256" key="1">
    <source>
        <dbReference type="ARBA" id="ARBA00005189"/>
    </source>
</evidence>
<sequence length="254" mass="28754">MLILRSLLSNILFYINLSLWLVFAAFPALLLPRRYLHKVAIGWATSALWLMRITAGMRYEITGLENIPKGGLIVAAKHQSFWETFVLITLFPDPVFILKRELTRIPFFGWCLTKLEMIPVDRGGKARALAQVARRAKRELGERGRQLLIFPEGTRRAPGAPPAYKFGVAHLYGELSVPCVPVALNSGLYWPRRKFMRLPGTIRMEFLPPIPTGLPKAEFQRVVQEQIETASDRLLAQGRAELALLGLDPLAERR</sequence>
<accession>A0A1H6CUL1</accession>
<protein>
    <submittedName>
        <fullName evidence="6">1-acyl-sn-glycerol-3-phosphate acyltransferase</fullName>
    </submittedName>
</protein>
<keyword evidence="2 6" id="KW-0808">Transferase</keyword>
<evidence type="ECO:0000256" key="2">
    <source>
        <dbReference type="ARBA" id="ARBA00022679"/>
    </source>
</evidence>
<dbReference type="PANTHER" id="PTHR10434">
    <property type="entry name" value="1-ACYL-SN-GLYCEROL-3-PHOSPHATE ACYLTRANSFERASE"/>
    <property type="match status" value="1"/>
</dbReference>
<dbReference type="EMBL" id="FNUY01000012">
    <property type="protein sequence ID" value="SEG76215.1"/>
    <property type="molecule type" value="Genomic_DNA"/>
</dbReference>
<gene>
    <name evidence="6" type="ORF">SAMN04488115_11286</name>
</gene>
<dbReference type="Pfam" id="PF01553">
    <property type="entry name" value="Acyltransferase"/>
    <property type="match status" value="1"/>
</dbReference>
<evidence type="ECO:0000313" key="7">
    <source>
        <dbReference type="Proteomes" id="UP000236743"/>
    </source>
</evidence>
<dbReference type="RefSeq" id="WP_103874958.1">
    <property type="nucleotide sequence ID" value="NZ_FNUY01000012.1"/>
</dbReference>
<dbReference type="PANTHER" id="PTHR10434:SF40">
    <property type="entry name" value="1-ACYL-SN-GLYCEROL-3-PHOSPHATE ACYLTRANSFERASE"/>
    <property type="match status" value="1"/>
</dbReference>
<proteinExistence type="predicted"/>
<dbReference type="SMART" id="SM00563">
    <property type="entry name" value="PlsC"/>
    <property type="match status" value="1"/>
</dbReference>
<dbReference type="Proteomes" id="UP000236743">
    <property type="component" value="Unassembled WGS sequence"/>
</dbReference>
<name>A0A1H6CUL1_9HYPH</name>
<evidence type="ECO:0000313" key="6">
    <source>
        <dbReference type="EMBL" id="SEG76215.1"/>
    </source>
</evidence>
<evidence type="ECO:0000256" key="3">
    <source>
        <dbReference type="ARBA" id="ARBA00023315"/>
    </source>
</evidence>